<feature type="domain" description="B box-type" evidence="6">
    <location>
        <begin position="1"/>
        <end position="45"/>
    </location>
</feature>
<dbReference type="Pfam" id="PF00643">
    <property type="entry name" value="zf-B_box"/>
    <property type="match status" value="1"/>
</dbReference>
<gene>
    <name evidence="7" type="ORF">IEQ34_011682</name>
</gene>
<evidence type="ECO:0000259" key="6">
    <source>
        <dbReference type="PROSITE" id="PS50119"/>
    </source>
</evidence>
<evidence type="ECO:0000313" key="7">
    <source>
        <dbReference type="EMBL" id="KAH0458868.1"/>
    </source>
</evidence>
<reference evidence="7 8" key="1">
    <citation type="journal article" date="2021" name="Hortic Res">
        <title>Chromosome-scale assembly of the Dendrobium chrysotoxum genome enhances the understanding of orchid evolution.</title>
        <authorList>
            <person name="Zhang Y."/>
            <person name="Zhang G.Q."/>
            <person name="Zhang D."/>
            <person name="Liu X.D."/>
            <person name="Xu X.Y."/>
            <person name="Sun W.H."/>
            <person name="Yu X."/>
            <person name="Zhu X."/>
            <person name="Wang Z.W."/>
            <person name="Zhao X."/>
            <person name="Zhong W.Y."/>
            <person name="Chen H."/>
            <person name="Yin W.L."/>
            <person name="Huang T."/>
            <person name="Niu S.C."/>
            <person name="Liu Z.J."/>
        </authorList>
    </citation>
    <scope>NUCLEOTIDE SEQUENCE [LARGE SCALE GENOMIC DNA]</scope>
    <source>
        <strain evidence="7">Lindl</strain>
    </source>
</reference>
<organism evidence="7 8">
    <name type="scientific">Dendrobium chrysotoxum</name>
    <name type="common">Orchid</name>
    <dbReference type="NCBI Taxonomy" id="161865"/>
    <lineage>
        <taxon>Eukaryota</taxon>
        <taxon>Viridiplantae</taxon>
        <taxon>Streptophyta</taxon>
        <taxon>Embryophyta</taxon>
        <taxon>Tracheophyta</taxon>
        <taxon>Spermatophyta</taxon>
        <taxon>Magnoliopsida</taxon>
        <taxon>Liliopsida</taxon>
        <taxon>Asparagales</taxon>
        <taxon>Orchidaceae</taxon>
        <taxon>Epidendroideae</taxon>
        <taxon>Malaxideae</taxon>
        <taxon>Dendrobiinae</taxon>
        <taxon>Dendrobium</taxon>
    </lineage>
</organism>
<feature type="compositionally biased region" description="Basic and acidic residues" evidence="5">
    <location>
        <begin position="146"/>
        <end position="156"/>
    </location>
</feature>
<proteinExistence type="predicted"/>
<sequence>MKRCELCDRAARMYCESDQASLCWDCDAKVHGANFLVERHPRVLLCRRCQGPTAWRATGARLSPIISACDRCTAIDKASPDGEEEDEDDVDGDDADMDEEEQEDCQVVPWRLTPPTTASSSSGEESSSLSPGKATSNFLKRIRENADLSSENDHSRPFSQRSRLDLPSQAPFPSLFAADENAIHPSASSSPSNDHRRFFLQSDAPLYADSARTEGRKARWQVHRIKMRNNGPIQGLASATSISIENFKFGLAIPLPTEILFCAEFGLCLDFNENTSRPVPRYRARYLSVTGQFSRPVSAQNKISCLHEKAASRLAVRPAQEPQKPGWCAVNHVACRNGWLSDSIIPPVHKDGRCGRRNS</sequence>
<feature type="region of interest" description="Disordered" evidence="5">
    <location>
        <begin position="77"/>
        <end position="134"/>
    </location>
</feature>
<dbReference type="SMART" id="SM00336">
    <property type="entry name" value="BBOX"/>
    <property type="match status" value="1"/>
</dbReference>
<evidence type="ECO:0000313" key="8">
    <source>
        <dbReference type="Proteomes" id="UP000775213"/>
    </source>
</evidence>
<dbReference type="PROSITE" id="PS50119">
    <property type="entry name" value="ZF_BBOX"/>
    <property type="match status" value="1"/>
</dbReference>
<keyword evidence="8" id="KW-1185">Reference proteome</keyword>
<comment type="caution">
    <text evidence="7">The sequence shown here is derived from an EMBL/GenBank/DDBJ whole genome shotgun (WGS) entry which is preliminary data.</text>
</comment>
<evidence type="ECO:0000256" key="2">
    <source>
        <dbReference type="ARBA" id="ARBA00022771"/>
    </source>
</evidence>
<dbReference type="InterPro" id="IPR049808">
    <property type="entry name" value="CONSTANS-like_Bbox1"/>
</dbReference>
<protein>
    <recommendedName>
        <fullName evidence="6">B box-type domain-containing protein</fullName>
    </recommendedName>
</protein>
<feature type="region of interest" description="Disordered" evidence="5">
    <location>
        <begin position="146"/>
        <end position="171"/>
    </location>
</feature>
<dbReference type="InterPro" id="IPR000315">
    <property type="entry name" value="Znf_B-box"/>
</dbReference>
<keyword evidence="1" id="KW-0479">Metal-binding</keyword>
<keyword evidence="3" id="KW-0862">Zinc</keyword>
<dbReference type="PANTHER" id="PTHR31717:SF60">
    <property type="entry name" value="B-BOX TYPE ZINC FINGER FAMILY PROTEIN"/>
    <property type="match status" value="1"/>
</dbReference>
<dbReference type="PANTHER" id="PTHR31717">
    <property type="entry name" value="ZINC FINGER PROTEIN CONSTANS-LIKE 10"/>
    <property type="match status" value="1"/>
</dbReference>
<dbReference type="EMBL" id="JAGFBR010000011">
    <property type="protein sequence ID" value="KAH0458868.1"/>
    <property type="molecule type" value="Genomic_DNA"/>
</dbReference>
<feature type="compositionally biased region" description="Low complexity" evidence="5">
    <location>
        <begin position="113"/>
        <end position="132"/>
    </location>
</feature>
<accession>A0AAV7GTB5</accession>
<evidence type="ECO:0000256" key="4">
    <source>
        <dbReference type="PROSITE-ProRule" id="PRU00024"/>
    </source>
</evidence>
<name>A0AAV7GTB5_DENCH</name>
<dbReference type="AlphaFoldDB" id="A0AAV7GTB5"/>
<evidence type="ECO:0000256" key="3">
    <source>
        <dbReference type="ARBA" id="ARBA00022833"/>
    </source>
</evidence>
<evidence type="ECO:0000256" key="5">
    <source>
        <dbReference type="SAM" id="MobiDB-lite"/>
    </source>
</evidence>
<dbReference type="CDD" id="cd19821">
    <property type="entry name" value="Bbox1_BBX-like"/>
    <property type="match status" value="1"/>
</dbReference>
<evidence type="ECO:0000256" key="1">
    <source>
        <dbReference type="ARBA" id="ARBA00022723"/>
    </source>
</evidence>
<dbReference type="Proteomes" id="UP000775213">
    <property type="component" value="Unassembled WGS sequence"/>
</dbReference>
<feature type="compositionally biased region" description="Acidic residues" evidence="5">
    <location>
        <begin position="81"/>
        <end position="104"/>
    </location>
</feature>
<dbReference type="GO" id="GO:0008270">
    <property type="term" value="F:zinc ion binding"/>
    <property type="evidence" value="ECO:0007669"/>
    <property type="project" value="UniProtKB-KW"/>
</dbReference>
<keyword evidence="2 4" id="KW-0863">Zinc-finger</keyword>